<gene>
    <name evidence="5" type="ORF">CCAP1982_LOCUS14760</name>
</gene>
<evidence type="ECO:0000256" key="3">
    <source>
        <dbReference type="SAM" id="MobiDB-lite"/>
    </source>
</evidence>
<feature type="compositionally biased region" description="Basic and acidic residues" evidence="3">
    <location>
        <begin position="207"/>
        <end position="220"/>
    </location>
</feature>
<dbReference type="GO" id="GO:0005634">
    <property type="term" value="C:nucleus"/>
    <property type="evidence" value="ECO:0007669"/>
    <property type="project" value="UniProtKB-SubCell"/>
</dbReference>
<comment type="subcellular location">
    <subcellularLocation>
        <location evidence="1">Nucleus</location>
    </subcellularLocation>
</comment>
<organism evidence="5 6">
    <name type="scientific">Ceratitis capitata</name>
    <name type="common">Mediterranean fruit fly</name>
    <name type="synonym">Tephritis capitata</name>
    <dbReference type="NCBI Taxonomy" id="7213"/>
    <lineage>
        <taxon>Eukaryota</taxon>
        <taxon>Metazoa</taxon>
        <taxon>Ecdysozoa</taxon>
        <taxon>Arthropoda</taxon>
        <taxon>Hexapoda</taxon>
        <taxon>Insecta</taxon>
        <taxon>Pterygota</taxon>
        <taxon>Neoptera</taxon>
        <taxon>Endopterygota</taxon>
        <taxon>Diptera</taxon>
        <taxon>Brachycera</taxon>
        <taxon>Muscomorpha</taxon>
        <taxon>Tephritoidea</taxon>
        <taxon>Tephritidae</taxon>
        <taxon>Ceratitis</taxon>
        <taxon>Ceratitis</taxon>
    </lineage>
</organism>
<dbReference type="AlphaFoldDB" id="A0A811V6I6"/>
<evidence type="ECO:0000313" key="6">
    <source>
        <dbReference type="Proteomes" id="UP000606786"/>
    </source>
</evidence>
<dbReference type="OrthoDB" id="8043893at2759"/>
<evidence type="ECO:0000256" key="1">
    <source>
        <dbReference type="ARBA" id="ARBA00004123"/>
    </source>
</evidence>
<evidence type="ECO:0000313" key="5">
    <source>
        <dbReference type="EMBL" id="CAD7006441.1"/>
    </source>
</evidence>
<evidence type="ECO:0000256" key="2">
    <source>
        <dbReference type="ARBA" id="ARBA00023125"/>
    </source>
</evidence>
<dbReference type="InterPro" id="IPR009057">
    <property type="entry name" value="Homeodomain-like_sf"/>
</dbReference>
<dbReference type="PROSITE" id="PS51253">
    <property type="entry name" value="HTH_CENPB"/>
    <property type="match status" value="1"/>
</dbReference>
<dbReference type="Gene3D" id="1.10.10.60">
    <property type="entry name" value="Homeodomain-like"/>
    <property type="match status" value="1"/>
</dbReference>
<keyword evidence="2" id="KW-0238">DNA-binding</keyword>
<feature type="domain" description="HTH CENPB-type" evidence="4">
    <location>
        <begin position="75"/>
        <end position="146"/>
    </location>
</feature>
<comment type="caution">
    <text evidence="5">The sequence shown here is derived from an EMBL/GenBank/DDBJ whole genome shotgun (WGS) entry which is preliminary data.</text>
</comment>
<dbReference type="SMART" id="SM00674">
    <property type="entry name" value="CENPB"/>
    <property type="match status" value="1"/>
</dbReference>
<dbReference type="InterPro" id="IPR006600">
    <property type="entry name" value="HTH_CenpB_DNA-bd_dom"/>
</dbReference>
<feature type="region of interest" description="Disordered" evidence="3">
    <location>
        <begin position="207"/>
        <end position="231"/>
    </location>
</feature>
<dbReference type="GO" id="GO:0003677">
    <property type="term" value="F:DNA binding"/>
    <property type="evidence" value="ECO:0007669"/>
    <property type="project" value="UniProtKB-KW"/>
</dbReference>
<protein>
    <submittedName>
        <fullName evidence="5">(Mediterranean fruit fly) hypothetical protein</fullName>
    </submittedName>
</protein>
<keyword evidence="6" id="KW-1185">Reference proteome</keyword>
<evidence type="ECO:0000259" key="4">
    <source>
        <dbReference type="PROSITE" id="PS51253"/>
    </source>
</evidence>
<reference evidence="5" key="1">
    <citation type="submission" date="2020-11" db="EMBL/GenBank/DDBJ databases">
        <authorList>
            <person name="Whitehead M."/>
        </authorList>
    </citation>
    <scope>NUCLEOTIDE SEQUENCE</scope>
    <source>
        <strain evidence="5">EGII</strain>
    </source>
</reference>
<dbReference type="Proteomes" id="UP000606786">
    <property type="component" value="Unassembled WGS sequence"/>
</dbReference>
<accession>A0A811V6I6</accession>
<dbReference type="SUPFAM" id="SSF46689">
    <property type="entry name" value="Homeodomain-like"/>
    <property type="match status" value="1"/>
</dbReference>
<name>A0A811V6I6_CERCA</name>
<proteinExistence type="predicted"/>
<sequence>MNSDQIKIRDYRPYKKLSLAQRIQVVKSYKYLQNYQKLARLFNCSAMQIKCIIACQDELLERYESFRVQNINNCAEPDSHEEKMDLLGKVVFEYLLRAMNSRMPTDTAVIRQKALEVKKALGIEDFTPDEQWLHAFKVNSNRLDLMDLMEKLENNIESRRSLDCNDIIEYIREQDREERRKLVVEAERIARLSPTFEKLSKDRVQAKKQESFRKENRYNEGKTPAAVSKRKKVVEEKDIRRTRVKLKTAARRCVQEHTEVNIKSETEDDLEVKQEKGSSDDNQEITSGDCKIFKIIKVESINTTANNSTSPEIPTTISASRGGLSSYAEALRYLRKLENFVMNQEDYEALSENNLKWFTLSYDVFLVKVLKTIR</sequence>
<dbReference type="EMBL" id="CAJHJT010000034">
    <property type="protein sequence ID" value="CAD7006441.1"/>
    <property type="molecule type" value="Genomic_DNA"/>
</dbReference>